<evidence type="ECO:0000256" key="4">
    <source>
        <dbReference type="PROSITE-ProRule" id="PRU00175"/>
    </source>
</evidence>
<dbReference type="InterPro" id="IPR047153">
    <property type="entry name" value="TRIM45/56/19-like"/>
</dbReference>
<sequence length="79" mass="8922">MALAACEEDATDGCNLCKSKFEQPRVLNCLHVFCEDCLQKHLSENGYVPNALECPDCGQGNRAWWKRNFCTFFGLCSLQ</sequence>
<evidence type="ECO:0000256" key="1">
    <source>
        <dbReference type="ARBA" id="ARBA00022723"/>
    </source>
</evidence>
<keyword evidence="7" id="KW-1185">Reference proteome</keyword>
<accession>A0AAV4X2X5</accession>
<keyword evidence="3" id="KW-0862">Zinc</keyword>
<dbReference type="SMART" id="SM00184">
    <property type="entry name" value="RING"/>
    <property type="match status" value="1"/>
</dbReference>
<dbReference type="PROSITE" id="PS50089">
    <property type="entry name" value="ZF_RING_2"/>
    <property type="match status" value="1"/>
</dbReference>
<dbReference type="InterPro" id="IPR013083">
    <property type="entry name" value="Znf_RING/FYVE/PHD"/>
</dbReference>
<comment type="caution">
    <text evidence="6">The sequence shown here is derived from an EMBL/GenBank/DDBJ whole genome shotgun (WGS) entry which is preliminary data.</text>
</comment>
<protein>
    <submittedName>
        <fullName evidence="6">Brain tumor protein</fullName>
    </submittedName>
</protein>
<dbReference type="SUPFAM" id="SSF57850">
    <property type="entry name" value="RING/U-box"/>
    <property type="match status" value="1"/>
</dbReference>
<organism evidence="6 7">
    <name type="scientific">Caerostris extrusa</name>
    <name type="common">Bark spider</name>
    <name type="synonym">Caerostris bankana</name>
    <dbReference type="NCBI Taxonomy" id="172846"/>
    <lineage>
        <taxon>Eukaryota</taxon>
        <taxon>Metazoa</taxon>
        <taxon>Ecdysozoa</taxon>
        <taxon>Arthropoda</taxon>
        <taxon>Chelicerata</taxon>
        <taxon>Arachnida</taxon>
        <taxon>Araneae</taxon>
        <taxon>Araneomorphae</taxon>
        <taxon>Entelegynae</taxon>
        <taxon>Araneoidea</taxon>
        <taxon>Araneidae</taxon>
        <taxon>Caerostris</taxon>
    </lineage>
</organism>
<name>A0AAV4X2X5_CAEEX</name>
<dbReference type="InterPro" id="IPR017907">
    <property type="entry name" value="Znf_RING_CS"/>
</dbReference>
<evidence type="ECO:0000259" key="5">
    <source>
        <dbReference type="PROSITE" id="PS50089"/>
    </source>
</evidence>
<dbReference type="GO" id="GO:0061630">
    <property type="term" value="F:ubiquitin protein ligase activity"/>
    <property type="evidence" value="ECO:0007669"/>
    <property type="project" value="TreeGrafter"/>
</dbReference>
<proteinExistence type="predicted"/>
<dbReference type="PANTHER" id="PTHR25462">
    <property type="entry name" value="BONUS, ISOFORM C-RELATED"/>
    <property type="match status" value="1"/>
</dbReference>
<evidence type="ECO:0000313" key="7">
    <source>
        <dbReference type="Proteomes" id="UP001054945"/>
    </source>
</evidence>
<dbReference type="InterPro" id="IPR001841">
    <property type="entry name" value="Znf_RING"/>
</dbReference>
<dbReference type="AlphaFoldDB" id="A0AAV4X2X5"/>
<dbReference type="Proteomes" id="UP001054945">
    <property type="component" value="Unassembled WGS sequence"/>
</dbReference>
<feature type="domain" description="RING-type" evidence="5">
    <location>
        <begin position="14"/>
        <end position="57"/>
    </location>
</feature>
<evidence type="ECO:0000256" key="3">
    <source>
        <dbReference type="ARBA" id="ARBA00022833"/>
    </source>
</evidence>
<keyword evidence="1" id="KW-0479">Metal-binding</keyword>
<dbReference type="GO" id="GO:0008270">
    <property type="term" value="F:zinc ion binding"/>
    <property type="evidence" value="ECO:0007669"/>
    <property type="project" value="UniProtKB-KW"/>
</dbReference>
<keyword evidence="2 4" id="KW-0863">Zinc-finger</keyword>
<dbReference type="Pfam" id="PF00097">
    <property type="entry name" value="zf-C3HC4"/>
    <property type="match status" value="1"/>
</dbReference>
<dbReference type="PROSITE" id="PS00518">
    <property type="entry name" value="ZF_RING_1"/>
    <property type="match status" value="1"/>
</dbReference>
<reference evidence="6 7" key="1">
    <citation type="submission" date="2021-06" db="EMBL/GenBank/DDBJ databases">
        <title>Caerostris extrusa draft genome.</title>
        <authorList>
            <person name="Kono N."/>
            <person name="Arakawa K."/>
        </authorList>
    </citation>
    <scope>NUCLEOTIDE SEQUENCE [LARGE SCALE GENOMIC DNA]</scope>
</reference>
<gene>
    <name evidence="6" type="primary">brat</name>
    <name evidence="6" type="ORF">CEXT_50961</name>
</gene>
<dbReference type="EMBL" id="BPLR01017058">
    <property type="protein sequence ID" value="GIY88366.1"/>
    <property type="molecule type" value="Genomic_DNA"/>
</dbReference>
<dbReference type="InterPro" id="IPR018957">
    <property type="entry name" value="Znf_C3HC4_RING-type"/>
</dbReference>
<dbReference type="PANTHER" id="PTHR25462:SF296">
    <property type="entry name" value="MEIOTIC P26, ISOFORM F"/>
    <property type="match status" value="1"/>
</dbReference>
<evidence type="ECO:0000256" key="2">
    <source>
        <dbReference type="ARBA" id="ARBA00022771"/>
    </source>
</evidence>
<dbReference type="Gene3D" id="3.30.40.10">
    <property type="entry name" value="Zinc/RING finger domain, C3HC4 (zinc finger)"/>
    <property type="match status" value="1"/>
</dbReference>
<evidence type="ECO:0000313" key="6">
    <source>
        <dbReference type="EMBL" id="GIY88366.1"/>
    </source>
</evidence>